<dbReference type="PANTHER" id="PTHR35339">
    <property type="entry name" value="LINALOOL DEHYDRATASE_ISOMERASE DOMAIN-CONTAINING PROTEIN"/>
    <property type="match status" value="1"/>
</dbReference>
<sequence>MNIKNKQDLEAYFQKLIVPTKQYRQPDNGRLKLGTSAAHYDSDQAQIEGFLRTLWAVGPMAGNGDYDLKDFRYYINAITHSTDPDDKNYWGEVHDFDQLIVEMAALAVTLIETKAVFWDQLNPQEQDNLYNWLAQVNSIKVHSNNWRFFRILVNVAFIKLGRPFDQQHLTDDLELINSCYLKDGWYFDGNPQQMDYYIPWAFHYYGLLYAHYMKDEDPLNSGLFVERAKKFAQSFQYWFDDNGAGVPYGRSLTYRFAEGAFWSACVFTNVEVLTWSQIKYILLNHFSYWQAQPIQKNDGILSIGYGYENLYMSEQYNSPGSPYWGFKAFILLAVAEDHPFWKSTPQNPKRQNKLLIEPARMLLTNVDGQNVQLFPVGQWTAQNHAAEKYSKFVYSSRFGFSVTKGNLGLDQGAFDNCLAVAERGTEHYFSKEINLADEVTENYTQQTWSPFPKTIITSTIIPLGDWHVRVHEINTARSIEIADGGFSNKTFNGHADDYQLDDIQGGAAFTSKIGTIETINLYGFNQVHAIFSEANTNLIFPNSLYLAAIQSCAPGKHLLISAQFGGVNPANQVPTVSITDNQIIVNYQEQQVNLSKKIL</sequence>
<feature type="domain" description="DUF2264" evidence="2">
    <location>
        <begin position="383"/>
        <end position="557"/>
    </location>
</feature>
<organism evidence="3 4">
    <name type="scientific">Lapidilactobacillus mulanensis</name>
    <dbReference type="NCBI Taxonomy" id="2485999"/>
    <lineage>
        <taxon>Bacteria</taxon>
        <taxon>Bacillati</taxon>
        <taxon>Bacillota</taxon>
        <taxon>Bacilli</taxon>
        <taxon>Lactobacillales</taxon>
        <taxon>Lactobacillaceae</taxon>
        <taxon>Lapidilactobacillus</taxon>
    </lineage>
</organism>
<dbReference type="RefSeq" id="WP_125578632.1">
    <property type="nucleotide sequence ID" value="NZ_JBHTOF010000085.1"/>
</dbReference>
<comment type="caution">
    <text evidence="3">The sequence shown here is derived from an EMBL/GenBank/DDBJ whole genome shotgun (WGS) entry which is preliminary data.</text>
</comment>
<name>A0ABW4DQV3_9LACO</name>
<accession>A0ABW4DQV3</accession>
<evidence type="ECO:0000313" key="4">
    <source>
        <dbReference type="Proteomes" id="UP001597244"/>
    </source>
</evidence>
<reference evidence="4" key="1">
    <citation type="journal article" date="2019" name="Int. J. Syst. Evol. Microbiol.">
        <title>The Global Catalogue of Microorganisms (GCM) 10K type strain sequencing project: providing services to taxonomists for standard genome sequencing and annotation.</title>
        <authorList>
            <consortium name="The Broad Institute Genomics Platform"/>
            <consortium name="The Broad Institute Genome Sequencing Center for Infectious Disease"/>
            <person name="Wu L."/>
            <person name="Ma J."/>
        </authorList>
    </citation>
    <scope>NUCLEOTIDE SEQUENCE [LARGE SCALE GENOMIC DNA]</scope>
    <source>
        <strain evidence="4">CCM 8951</strain>
    </source>
</reference>
<dbReference type="InterPro" id="IPR016624">
    <property type="entry name" value="UCP014753"/>
</dbReference>
<evidence type="ECO:0000313" key="3">
    <source>
        <dbReference type="EMBL" id="MFD1465831.1"/>
    </source>
</evidence>
<keyword evidence="4" id="KW-1185">Reference proteome</keyword>
<dbReference type="InterPro" id="IPR049237">
    <property type="entry name" value="DUF2264_C"/>
</dbReference>
<dbReference type="PIRSF" id="PIRSF014753">
    <property type="entry name" value="UCP014753"/>
    <property type="match status" value="1"/>
</dbReference>
<evidence type="ECO:0000259" key="2">
    <source>
        <dbReference type="Pfam" id="PF20938"/>
    </source>
</evidence>
<dbReference type="InterPro" id="IPR049349">
    <property type="entry name" value="DUF2264_N"/>
</dbReference>
<dbReference type="PANTHER" id="PTHR35339:SF4">
    <property type="entry name" value="LINALOOL DEHYDRATASE_ISOMERASE DOMAIN-CONTAINING PROTEIN"/>
    <property type="match status" value="1"/>
</dbReference>
<protein>
    <submittedName>
        <fullName evidence="3">DUF2264 domain-containing protein</fullName>
    </submittedName>
</protein>
<feature type="domain" description="DUF2264" evidence="1">
    <location>
        <begin position="6"/>
        <end position="346"/>
    </location>
</feature>
<dbReference type="Pfam" id="PF10022">
    <property type="entry name" value="DUF2264"/>
    <property type="match status" value="1"/>
</dbReference>
<dbReference type="Proteomes" id="UP001597244">
    <property type="component" value="Unassembled WGS sequence"/>
</dbReference>
<dbReference type="Pfam" id="PF20938">
    <property type="entry name" value="DUF2264_C"/>
    <property type="match status" value="1"/>
</dbReference>
<evidence type="ECO:0000259" key="1">
    <source>
        <dbReference type="Pfam" id="PF10022"/>
    </source>
</evidence>
<gene>
    <name evidence="3" type="ORF">ACFQ4L_07130</name>
</gene>
<dbReference type="EMBL" id="JBHTOF010000085">
    <property type="protein sequence ID" value="MFD1465831.1"/>
    <property type="molecule type" value="Genomic_DNA"/>
</dbReference>
<proteinExistence type="predicted"/>